<dbReference type="GO" id="GO:0003677">
    <property type="term" value="F:DNA binding"/>
    <property type="evidence" value="ECO:0007669"/>
    <property type="project" value="UniProtKB-KW"/>
</dbReference>
<reference evidence="7 8" key="1">
    <citation type="submission" date="2019-03" db="EMBL/GenBank/DDBJ databases">
        <title>Genomic Encyclopedia of Type Strains, Phase IV (KMG-IV): sequencing the most valuable type-strain genomes for metagenomic binning, comparative biology and taxonomic classification.</title>
        <authorList>
            <person name="Goeker M."/>
        </authorList>
    </citation>
    <scope>NUCLEOTIDE SEQUENCE [LARGE SCALE GENOMIC DNA]</scope>
    <source>
        <strain evidence="7 8">DSM 45765</strain>
    </source>
</reference>
<dbReference type="InterPro" id="IPR014757">
    <property type="entry name" value="Tscrpt_reg_IclR_C"/>
</dbReference>
<dbReference type="InterPro" id="IPR029016">
    <property type="entry name" value="GAF-like_dom_sf"/>
</dbReference>
<evidence type="ECO:0000256" key="4">
    <source>
        <dbReference type="SAM" id="MobiDB-lite"/>
    </source>
</evidence>
<feature type="domain" description="IclR-ED" evidence="6">
    <location>
        <begin position="96"/>
        <end position="279"/>
    </location>
</feature>
<dbReference type="InterPro" id="IPR050707">
    <property type="entry name" value="HTH_MetabolicPath_Reg"/>
</dbReference>
<dbReference type="Pfam" id="PF01614">
    <property type="entry name" value="IclR_C"/>
    <property type="match status" value="1"/>
</dbReference>
<evidence type="ECO:0000313" key="7">
    <source>
        <dbReference type="EMBL" id="TCP45041.1"/>
    </source>
</evidence>
<dbReference type="Gene3D" id="1.10.10.10">
    <property type="entry name" value="Winged helix-like DNA-binding domain superfamily/Winged helix DNA-binding domain"/>
    <property type="match status" value="1"/>
</dbReference>
<dbReference type="PANTHER" id="PTHR30136:SF24">
    <property type="entry name" value="HTH-TYPE TRANSCRIPTIONAL REPRESSOR ALLR"/>
    <property type="match status" value="1"/>
</dbReference>
<dbReference type="SUPFAM" id="SSF55781">
    <property type="entry name" value="GAF domain-like"/>
    <property type="match status" value="1"/>
</dbReference>
<feature type="domain" description="HTH iclR-type" evidence="5">
    <location>
        <begin position="32"/>
        <end position="95"/>
    </location>
</feature>
<keyword evidence="1" id="KW-0805">Transcription regulation</keyword>
<evidence type="ECO:0000259" key="6">
    <source>
        <dbReference type="PROSITE" id="PS51078"/>
    </source>
</evidence>
<dbReference type="AlphaFoldDB" id="A0A4R2QDH0"/>
<dbReference type="GO" id="GO:0003700">
    <property type="term" value="F:DNA-binding transcription factor activity"/>
    <property type="evidence" value="ECO:0007669"/>
    <property type="project" value="TreeGrafter"/>
</dbReference>
<keyword evidence="8" id="KW-1185">Reference proteome</keyword>
<dbReference type="EMBL" id="SLXQ01000017">
    <property type="protein sequence ID" value="TCP45041.1"/>
    <property type="molecule type" value="Genomic_DNA"/>
</dbReference>
<evidence type="ECO:0000256" key="2">
    <source>
        <dbReference type="ARBA" id="ARBA00023125"/>
    </source>
</evidence>
<dbReference type="SMART" id="SM00346">
    <property type="entry name" value="HTH_ICLR"/>
    <property type="match status" value="1"/>
</dbReference>
<dbReference type="RefSeq" id="WP_132880153.1">
    <property type="nucleotide sequence ID" value="NZ_SLXQ01000017.1"/>
</dbReference>
<evidence type="ECO:0000256" key="1">
    <source>
        <dbReference type="ARBA" id="ARBA00023015"/>
    </source>
</evidence>
<dbReference type="PROSITE" id="PS51077">
    <property type="entry name" value="HTH_ICLR"/>
    <property type="match status" value="1"/>
</dbReference>
<protein>
    <submittedName>
        <fullName evidence="7">IclR family transcriptional regulator</fullName>
    </submittedName>
</protein>
<dbReference type="Proteomes" id="UP000294911">
    <property type="component" value="Unassembled WGS sequence"/>
</dbReference>
<evidence type="ECO:0000256" key="3">
    <source>
        <dbReference type="ARBA" id="ARBA00023163"/>
    </source>
</evidence>
<dbReference type="Pfam" id="PF09339">
    <property type="entry name" value="HTH_IclR"/>
    <property type="match status" value="1"/>
</dbReference>
<dbReference type="InterPro" id="IPR036388">
    <property type="entry name" value="WH-like_DNA-bd_sf"/>
</dbReference>
<dbReference type="OrthoDB" id="9807558at2"/>
<comment type="caution">
    <text evidence="7">The sequence shown here is derived from an EMBL/GenBank/DDBJ whole genome shotgun (WGS) entry which is preliminary data.</text>
</comment>
<organism evidence="7 8">
    <name type="scientific">Tamaricihabitans halophyticus</name>
    <dbReference type="NCBI Taxonomy" id="1262583"/>
    <lineage>
        <taxon>Bacteria</taxon>
        <taxon>Bacillati</taxon>
        <taxon>Actinomycetota</taxon>
        <taxon>Actinomycetes</taxon>
        <taxon>Pseudonocardiales</taxon>
        <taxon>Pseudonocardiaceae</taxon>
        <taxon>Tamaricihabitans</taxon>
    </lineage>
</organism>
<name>A0A4R2QDH0_9PSEU</name>
<proteinExistence type="predicted"/>
<evidence type="ECO:0000313" key="8">
    <source>
        <dbReference type="Proteomes" id="UP000294911"/>
    </source>
</evidence>
<keyword evidence="3" id="KW-0804">Transcription</keyword>
<dbReference type="InterPro" id="IPR011991">
    <property type="entry name" value="ArsR-like_HTH"/>
</dbReference>
<dbReference type="SUPFAM" id="SSF46785">
    <property type="entry name" value="Winged helix' DNA-binding domain"/>
    <property type="match status" value="1"/>
</dbReference>
<dbReference type="InterPro" id="IPR005471">
    <property type="entry name" value="Tscrpt_reg_IclR_N"/>
</dbReference>
<feature type="compositionally biased region" description="Basic and acidic residues" evidence="4">
    <location>
        <begin position="12"/>
        <end position="24"/>
    </location>
</feature>
<accession>A0A4R2QDH0</accession>
<dbReference type="Gene3D" id="3.30.450.40">
    <property type="match status" value="1"/>
</dbReference>
<keyword evidence="2" id="KW-0238">DNA-binding</keyword>
<gene>
    <name evidence="7" type="ORF">EV191_1177</name>
</gene>
<evidence type="ECO:0000259" key="5">
    <source>
        <dbReference type="PROSITE" id="PS51077"/>
    </source>
</evidence>
<feature type="region of interest" description="Disordered" evidence="4">
    <location>
        <begin position="1"/>
        <end position="29"/>
    </location>
</feature>
<sequence>MAENIEQASGRGNEKIADSERGAKQEVAQPGTQTLIRGLRILQKLAEQERPVGVGELSKQLELPKSTMQRLLRTLEQEGWTEVSEDPITRWRLGPRLFTIVRHNESSRRLRDVALPFLQRLGEQTRETIHFVIGDNGSQVVLIERVDSPQAVRTYNPIGSSAPLHATSSGKAWLAMLSDDEVRSILARPLKKLTNQTLDDPEALMREVTENRKRGYAVNVAENRPDVCAIGAAVAGLFGRPVAAIAISVPKFRFEEAQIPHWGELVRDTAREISDALRD</sequence>
<dbReference type="CDD" id="cd00090">
    <property type="entry name" value="HTH_ARSR"/>
    <property type="match status" value="1"/>
</dbReference>
<dbReference type="InterPro" id="IPR036390">
    <property type="entry name" value="WH_DNA-bd_sf"/>
</dbReference>
<dbReference type="PROSITE" id="PS51078">
    <property type="entry name" value="ICLR_ED"/>
    <property type="match status" value="1"/>
</dbReference>
<dbReference type="PANTHER" id="PTHR30136">
    <property type="entry name" value="HELIX-TURN-HELIX TRANSCRIPTIONAL REGULATOR, ICLR FAMILY"/>
    <property type="match status" value="1"/>
</dbReference>
<dbReference type="GO" id="GO:0045892">
    <property type="term" value="P:negative regulation of DNA-templated transcription"/>
    <property type="evidence" value="ECO:0007669"/>
    <property type="project" value="TreeGrafter"/>
</dbReference>